<feature type="compositionally biased region" description="Basic and acidic residues" evidence="2">
    <location>
        <begin position="70"/>
        <end position="87"/>
    </location>
</feature>
<reference evidence="3" key="1">
    <citation type="journal article" date="2023" name="Mol. Phylogenet. Evol.">
        <title>Genome-scale phylogeny and comparative genomics of the fungal order Sordariales.</title>
        <authorList>
            <person name="Hensen N."/>
            <person name="Bonometti L."/>
            <person name="Westerberg I."/>
            <person name="Brannstrom I.O."/>
            <person name="Guillou S."/>
            <person name="Cros-Aarteil S."/>
            <person name="Calhoun S."/>
            <person name="Haridas S."/>
            <person name="Kuo A."/>
            <person name="Mondo S."/>
            <person name="Pangilinan J."/>
            <person name="Riley R."/>
            <person name="LaButti K."/>
            <person name="Andreopoulos B."/>
            <person name="Lipzen A."/>
            <person name="Chen C."/>
            <person name="Yan M."/>
            <person name="Daum C."/>
            <person name="Ng V."/>
            <person name="Clum A."/>
            <person name="Steindorff A."/>
            <person name="Ohm R.A."/>
            <person name="Martin F."/>
            <person name="Silar P."/>
            <person name="Natvig D.O."/>
            <person name="Lalanne C."/>
            <person name="Gautier V."/>
            <person name="Ament-Velasquez S.L."/>
            <person name="Kruys A."/>
            <person name="Hutchinson M.I."/>
            <person name="Powell A.J."/>
            <person name="Barry K."/>
            <person name="Miller A.N."/>
            <person name="Grigoriev I.V."/>
            <person name="Debuchy R."/>
            <person name="Gladieux P."/>
            <person name="Hiltunen Thoren M."/>
            <person name="Johannesson H."/>
        </authorList>
    </citation>
    <scope>NUCLEOTIDE SEQUENCE</scope>
    <source>
        <strain evidence="3">PSN293</strain>
    </source>
</reference>
<proteinExistence type="predicted"/>
<feature type="compositionally biased region" description="Low complexity" evidence="2">
    <location>
        <begin position="1"/>
        <end position="14"/>
    </location>
</feature>
<dbReference type="GO" id="GO:0006310">
    <property type="term" value="P:DNA recombination"/>
    <property type="evidence" value="ECO:0007669"/>
    <property type="project" value="TreeGrafter"/>
</dbReference>
<dbReference type="Proteomes" id="UP001301769">
    <property type="component" value="Unassembled WGS sequence"/>
</dbReference>
<feature type="compositionally biased region" description="Polar residues" evidence="2">
    <location>
        <begin position="151"/>
        <end position="170"/>
    </location>
</feature>
<dbReference type="AlphaFoldDB" id="A0AAN6YI19"/>
<feature type="compositionally biased region" description="Low complexity" evidence="2">
    <location>
        <begin position="226"/>
        <end position="256"/>
    </location>
</feature>
<dbReference type="PANTHER" id="PTHR28527:SF1">
    <property type="entry name" value="SWI5-DEPENDENT RECOMBINATION DNA REPAIR PROTEIN 1"/>
    <property type="match status" value="1"/>
</dbReference>
<dbReference type="PANTHER" id="PTHR28527">
    <property type="entry name" value="MATING-TYPE SWITCHING PROTEIN SWI2-RELATED"/>
    <property type="match status" value="1"/>
</dbReference>
<dbReference type="Gene3D" id="6.10.140.1020">
    <property type="match status" value="1"/>
</dbReference>
<evidence type="ECO:0000313" key="4">
    <source>
        <dbReference type="Proteomes" id="UP001301769"/>
    </source>
</evidence>
<feature type="region of interest" description="Disordered" evidence="2">
    <location>
        <begin position="338"/>
        <end position="407"/>
    </location>
</feature>
<reference evidence="3" key="2">
    <citation type="submission" date="2023-05" db="EMBL/GenBank/DDBJ databases">
        <authorList>
            <consortium name="Lawrence Berkeley National Laboratory"/>
            <person name="Steindorff A."/>
            <person name="Hensen N."/>
            <person name="Bonometti L."/>
            <person name="Westerberg I."/>
            <person name="Brannstrom I.O."/>
            <person name="Guillou S."/>
            <person name="Cros-Aarteil S."/>
            <person name="Calhoun S."/>
            <person name="Haridas S."/>
            <person name="Kuo A."/>
            <person name="Mondo S."/>
            <person name="Pangilinan J."/>
            <person name="Riley R."/>
            <person name="Labutti K."/>
            <person name="Andreopoulos B."/>
            <person name="Lipzen A."/>
            <person name="Chen C."/>
            <person name="Yanf M."/>
            <person name="Daum C."/>
            <person name="Ng V."/>
            <person name="Clum A."/>
            <person name="Ohm R."/>
            <person name="Martin F."/>
            <person name="Silar P."/>
            <person name="Natvig D."/>
            <person name="Lalanne C."/>
            <person name="Gautier V."/>
            <person name="Ament-Velasquez S.L."/>
            <person name="Kruys A."/>
            <person name="Hutchinson M.I."/>
            <person name="Powell A.J."/>
            <person name="Barry K."/>
            <person name="Miller A.N."/>
            <person name="Grigoriev I.V."/>
            <person name="Debuchy R."/>
            <person name="Gladieux P."/>
            <person name="Thoren M.H."/>
            <person name="Johannesson H."/>
        </authorList>
    </citation>
    <scope>NUCLEOTIDE SEQUENCE</scope>
    <source>
        <strain evidence="3">PSN293</strain>
    </source>
</reference>
<feature type="compositionally biased region" description="Gly residues" evidence="2">
    <location>
        <begin position="127"/>
        <end position="139"/>
    </location>
</feature>
<feature type="coiled-coil region" evidence="1">
    <location>
        <begin position="268"/>
        <end position="295"/>
    </location>
</feature>
<comment type="caution">
    <text evidence="3">The sequence shown here is derived from an EMBL/GenBank/DDBJ whole genome shotgun (WGS) entry which is preliminary data.</text>
</comment>
<accession>A0AAN6YI19</accession>
<feature type="region of interest" description="Disordered" evidence="2">
    <location>
        <begin position="415"/>
        <end position="434"/>
    </location>
</feature>
<feature type="compositionally biased region" description="Acidic residues" evidence="2">
    <location>
        <begin position="395"/>
        <end position="405"/>
    </location>
</feature>
<keyword evidence="1" id="KW-0175">Coiled coil</keyword>
<gene>
    <name evidence="3" type="ORF">QBC37DRAFT_411717</name>
</gene>
<keyword evidence="4" id="KW-1185">Reference proteome</keyword>
<sequence length="434" mass="46765">MSTPQQQTPGPNGPAAKRRRVEVANSTLRKPFRSPLLTRSLEPRSPGPPGDNAASPSLGIGQSPLRIKSRAGDADDEHGAADGKAPGESEEEDSTIMGGKGEADVEVVDDAGTDLQNPTSPSLRGSVAGGLGTGRGRGAASGNRHVGTDATRLSTPGSASSLRGQTQEGGLSNRRRYPSPSGSTTTRATTAAATPQRNGLLLPFKSAGSSSSFQTPARKAPPPLFSSTAGTGSSSRTNPKTPAPPTNRTNTTAATPDIKGNKDNQYILTQLRTARKATQSRLAEAQKQLDLVRQAHRIQEKGSIDELIVLIEKWKCASRMAAEDLFELIRKRVDGMGGSRAWKDTRRRQQQRGWGSGFDEDDGRKKKKSDDDYGEYGDEEQEDVVSDDRDREEEGKDDEEEEEDTGFTVAMMLQSLNIDPQQLGWDPTEERWRD</sequence>
<feature type="compositionally biased region" description="Basic and acidic residues" evidence="2">
    <location>
        <begin position="362"/>
        <end position="371"/>
    </location>
</feature>
<dbReference type="EMBL" id="MU858051">
    <property type="protein sequence ID" value="KAK4218863.1"/>
    <property type="molecule type" value="Genomic_DNA"/>
</dbReference>
<name>A0AAN6YI19_9PEZI</name>
<protein>
    <submittedName>
        <fullName evidence="3">Uncharacterized protein</fullName>
    </submittedName>
</protein>
<feature type="compositionally biased region" description="Acidic residues" evidence="2">
    <location>
        <begin position="372"/>
        <end position="385"/>
    </location>
</feature>
<organism evidence="3 4">
    <name type="scientific">Rhypophila decipiens</name>
    <dbReference type="NCBI Taxonomy" id="261697"/>
    <lineage>
        <taxon>Eukaryota</taxon>
        <taxon>Fungi</taxon>
        <taxon>Dikarya</taxon>
        <taxon>Ascomycota</taxon>
        <taxon>Pezizomycotina</taxon>
        <taxon>Sordariomycetes</taxon>
        <taxon>Sordariomycetidae</taxon>
        <taxon>Sordariales</taxon>
        <taxon>Naviculisporaceae</taxon>
        <taxon>Rhypophila</taxon>
    </lineage>
</organism>
<feature type="compositionally biased region" description="Low complexity" evidence="2">
    <location>
        <begin position="184"/>
        <end position="194"/>
    </location>
</feature>
<evidence type="ECO:0000313" key="3">
    <source>
        <dbReference type="EMBL" id="KAK4218863.1"/>
    </source>
</evidence>
<feature type="region of interest" description="Disordered" evidence="2">
    <location>
        <begin position="1"/>
        <end position="263"/>
    </location>
</feature>
<evidence type="ECO:0000256" key="1">
    <source>
        <dbReference type="SAM" id="Coils"/>
    </source>
</evidence>
<evidence type="ECO:0000256" key="2">
    <source>
        <dbReference type="SAM" id="MobiDB-lite"/>
    </source>
</evidence>